<feature type="region of interest" description="Disordered" evidence="6">
    <location>
        <begin position="1006"/>
        <end position="1027"/>
    </location>
</feature>
<feature type="compositionally biased region" description="Low complexity" evidence="6">
    <location>
        <begin position="1087"/>
        <end position="1097"/>
    </location>
</feature>
<evidence type="ECO:0000256" key="1">
    <source>
        <dbReference type="ARBA" id="ARBA00004123"/>
    </source>
</evidence>
<name>A0A8J5MMB7_HOMAM</name>
<dbReference type="PANTHER" id="PTHR43243">
    <property type="entry name" value="INNER MEMBRANE TRANSPORTER YGJI-RELATED"/>
    <property type="match status" value="1"/>
</dbReference>
<feature type="compositionally biased region" description="Acidic residues" evidence="6">
    <location>
        <begin position="446"/>
        <end position="456"/>
    </location>
</feature>
<dbReference type="Gene3D" id="1.20.1740.10">
    <property type="entry name" value="Amino acid/polyamine transporter I"/>
    <property type="match status" value="3"/>
</dbReference>
<protein>
    <submittedName>
        <fullName evidence="10">High affinity cationic amino acid transporter 1-like</fullName>
    </submittedName>
</protein>
<feature type="transmembrane region" description="Helical" evidence="7">
    <location>
        <begin position="854"/>
        <end position="873"/>
    </location>
</feature>
<dbReference type="Gene3D" id="1.10.10.60">
    <property type="entry name" value="Homeodomain-like"/>
    <property type="match status" value="1"/>
</dbReference>
<reference evidence="10" key="1">
    <citation type="journal article" date="2021" name="Sci. Adv.">
        <title>The American lobster genome reveals insights on longevity, neural, and immune adaptations.</title>
        <authorList>
            <person name="Polinski J.M."/>
            <person name="Zimin A.V."/>
            <person name="Clark K.F."/>
            <person name="Kohn A.B."/>
            <person name="Sadowski N."/>
            <person name="Timp W."/>
            <person name="Ptitsyn A."/>
            <person name="Khanna P."/>
            <person name="Romanova D.Y."/>
            <person name="Williams P."/>
            <person name="Greenwood S.J."/>
            <person name="Moroz L.L."/>
            <person name="Walt D.R."/>
            <person name="Bodnar A.G."/>
        </authorList>
    </citation>
    <scope>NUCLEOTIDE SEQUENCE</scope>
    <source>
        <strain evidence="10">GMGI-L3</strain>
    </source>
</reference>
<feature type="transmembrane region" description="Helical" evidence="7">
    <location>
        <begin position="885"/>
        <end position="906"/>
    </location>
</feature>
<feature type="domain" description="HTH psq-type" evidence="8">
    <location>
        <begin position="235"/>
        <end position="282"/>
    </location>
</feature>
<organism evidence="10 11">
    <name type="scientific">Homarus americanus</name>
    <name type="common">American lobster</name>
    <dbReference type="NCBI Taxonomy" id="6706"/>
    <lineage>
        <taxon>Eukaryota</taxon>
        <taxon>Metazoa</taxon>
        <taxon>Ecdysozoa</taxon>
        <taxon>Arthropoda</taxon>
        <taxon>Crustacea</taxon>
        <taxon>Multicrustacea</taxon>
        <taxon>Malacostraca</taxon>
        <taxon>Eumalacostraca</taxon>
        <taxon>Eucarida</taxon>
        <taxon>Decapoda</taxon>
        <taxon>Pleocyemata</taxon>
        <taxon>Astacidea</taxon>
        <taxon>Nephropoidea</taxon>
        <taxon>Nephropidae</taxon>
        <taxon>Homarus</taxon>
    </lineage>
</organism>
<comment type="subcellular location">
    <subcellularLocation>
        <location evidence="2">Membrane</location>
        <topology evidence="2">Multi-pass membrane protein</topology>
    </subcellularLocation>
    <subcellularLocation>
        <location evidence="1">Nucleus</location>
    </subcellularLocation>
</comment>
<dbReference type="Pfam" id="PF04218">
    <property type="entry name" value="CENP-B_N"/>
    <property type="match status" value="1"/>
</dbReference>
<feature type="compositionally biased region" description="Basic and acidic residues" evidence="6">
    <location>
        <begin position="1158"/>
        <end position="1172"/>
    </location>
</feature>
<feature type="region of interest" description="Disordered" evidence="6">
    <location>
        <begin position="436"/>
        <end position="471"/>
    </location>
</feature>
<dbReference type="InterPro" id="IPR029485">
    <property type="entry name" value="CAT_C"/>
</dbReference>
<accession>A0A8J5MMB7</accession>
<feature type="compositionally biased region" description="Low complexity" evidence="6">
    <location>
        <begin position="1237"/>
        <end position="1256"/>
    </location>
</feature>
<feature type="transmembrane region" description="Helical" evidence="7">
    <location>
        <begin position="20"/>
        <end position="36"/>
    </location>
</feature>
<comment type="caution">
    <text evidence="10">The sequence shown here is derived from an EMBL/GenBank/DDBJ whole genome shotgun (WGS) entry which is preliminary data.</text>
</comment>
<gene>
    <name evidence="10" type="primary">Slc7a1-L</name>
    <name evidence="10" type="ORF">Hamer_G006499</name>
</gene>
<keyword evidence="11" id="KW-1185">Reference proteome</keyword>
<dbReference type="GO" id="GO:0097638">
    <property type="term" value="P:L-arginine import across plasma membrane"/>
    <property type="evidence" value="ECO:0007669"/>
    <property type="project" value="TreeGrafter"/>
</dbReference>
<sequence length="1457" mass="160976">VKLSNNMAPMCHGTDSANQVIWVWILYTLSTMKNFFDRLTRRKFVTFENTELPRVLTTIDLTFLGVGSTIGVGIYVLAGQVAKQTAGPAVIISFLIAAIASVFAGLCYAEFGARVPKAGSAYVYSYVCVGEFVAFVIGWNLILEYVIGTASVATGFSGYVNELTGKVMSKALTEAMPINIPFLSEYPDFLAFGLSFVLSMRHVNVGSGSGGNDGRREGQQGKPQVKRDYRKGVKKRKYTLEIKQEMLEMIKSGACTCEIMRRFNCPESTIRSLKKKKEALTASVKVFSRFSSSRTFSDTSQRHLLLVITEHYPHNDQALPANQEEEIVDDLTPSTSHAPPHNREVLSVCEFWKKYNIKNAVDRIVEAWRKINVATVLHARKTLFANSEISGAEQTEASRERQSVAATLMDTVEATQSIPAPGFSDVQVEDLQEIVGQHQQQLTTEEMLEDDDEQEEQQPTQEDDVKPGEPTTRQLTELLTNIARLSEQLEECDTRPHPHFEGFDAEVRGGGSNQPSPSTSPVKHFTDSIKVIALSLGVKNSSQMNNVFTSINLLAIIYFVIAAGTQANLKNWQLSGSDLNITCSEDTESNEEKWGSGGFAPFGFSGIMQGAATCFFGFVGFDCIATAGEEALNPQRSIPTSIALSLTLIFVAYFCVSSVLTLALAYCIEDPDAPIVQLFVRLGWDVSKWIVSIGALFGFSASLFGAMFPLPRVIYAMANDGLVFRFLAKIDTRFQTPLIATILSGLFSGVMAMMFELEELVNMMSIGTLLAYSIVAVCVMLLRYTDIDMSTGKSEYTLLKNTYAEDEDTDAQSFTELGHHTDIPVHSTHTVMDYVNQLFNQKCLKNPTDLTSSLVTYATIVYCVLALILALLLRLLQKQLNDVNGLAIAGVVIVAILCLINIIVLARQPESKKALFFKVPFVPWTPALSAFFNLYLMCNLPYQTWERFLIWMVIGFVIYFGYGLRNSSEELSPSHPRYGLNNPGFIGDGLKNPNRLVIPTIQIQPATPMNSEPNTPKAVPKTKQKSTALPQSPLVTVKVQDVLPAGTSASKNDSLCDPEIQNALASLDKMVNEPARGKKERLEREISSVSNSEVENDSSGRNEEPKFIEKEKSSSEYESIEIYFKENEDKLCDMEDDQTDPGYAALKDVKAQLLDTEKTTGEVKAEVEDKEQTLSTENLQKEGKPESPDQFKKDTEPLYAKVDKKMKKKVDPLENELENNNILVRNKTEDGPALKGSHSVPLLPSFHSSVPSSPVSQRHPFKKLKRNSSFDGIPPSSPDSPFARRLGNKFVIIPVKEPGSSSDNDSSNQVSPLVSPLGDKKDPFLEQTDAQKTLMNEINSKLKGYSEMAASEDQKEENNERKMFTVGSDDSLESVLSGASFGSFIDDLPSPTITSPTREFKKVFSKGSLLSEGLDTIRERGESKIFSGDEEKIEIKDSISEKSVETNSVAENLLGKN</sequence>
<evidence type="ECO:0000313" key="10">
    <source>
        <dbReference type="EMBL" id="KAG7156530.1"/>
    </source>
</evidence>
<keyword evidence="4 7" id="KW-1133">Transmembrane helix</keyword>
<feature type="compositionally biased region" description="Basic and acidic residues" evidence="6">
    <location>
        <begin position="1098"/>
        <end position="1115"/>
    </location>
</feature>
<evidence type="ECO:0000259" key="9">
    <source>
        <dbReference type="Pfam" id="PF13906"/>
    </source>
</evidence>
<dbReference type="Pfam" id="PF13906">
    <property type="entry name" value="AA_permease_C"/>
    <property type="match status" value="1"/>
</dbReference>
<feature type="transmembrane region" description="Helical" evidence="7">
    <location>
        <begin position="915"/>
        <end position="936"/>
    </location>
</feature>
<feature type="compositionally biased region" description="Basic and acidic residues" evidence="6">
    <location>
        <begin position="494"/>
        <end position="507"/>
    </location>
</feature>
<evidence type="ECO:0000256" key="3">
    <source>
        <dbReference type="ARBA" id="ARBA00022692"/>
    </source>
</evidence>
<feature type="transmembrane region" description="Helical" evidence="7">
    <location>
        <begin position="642"/>
        <end position="666"/>
    </location>
</feature>
<evidence type="ECO:0000256" key="6">
    <source>
        <dbReference type="SAM" id="MobiDB-lite"/>
    </source>
</evidence>
<dbReference type="GO" id="GO:0000064">
    <property type="term" value="F:L-ornithine transmembrane transporter activity"/>
    <property type="evidence" value="ECO:0007669"/>
    <property type="project" value="TreeGrafter"/>
</dbReference>
<evidence type="ECO:0000256" key="4">
    <source>
        <dbReference type="ARBA" id="ARBA00022989"/>
    </source>
</evidence>
<proteinExistence type="predicted"/>
<feature type="transmembrane region" description="Helical" evidence="7">
    <location>
        <begin position="90"/>
        <end position="109"/>
    </location>
</feature>
<evidence type="ECO:0000256" key="5">
    <source>
        <dbReference type="ARBA" id="ARBA00023136"/>
    </source>
</evidence>
<dbReference type="GO" id="GO:0061459">
    <property type="term" value="F:L-arginine transmembrane transporter activity"/>
    <property type="evidence" value="ECO:0007669"/>
    <property type="project" value="TreeGrafter"/>
</dbReference>
<dbReference type="InterPro" id="IPR007889">
    <property type="entry name" value="HTH_Psq"/>
</dbReference>
<evidence type="ECO:0000313" key="11">
    <source>
        <dbReference type="Proteomes" id="UP000747542"/>
    </source>
</evidence>
<feature type="domain" description="Cationic amino acid transporter C-terminal" evidence="9">
    <location>
        <begin position="917"/>
        <end position="967"/>
    </location>
</feature>
<keyword evidence="5 7" id="KW-0472">Membrane</keyword>
<dbReference type="GO" id="GO:0015189">
    <property type="term" value="F:L-lysine transmembrane transporter activity"/>
    <property type="evidence" value="ECO:0007669"/>
    <property type="project" value="TreeGrafter"/>
</dbReference>
<dbReference type="Proteomes" id="UP000747542">
    <property type="component" value="Unassembled WGS sequence"/>
</dbReference>
<dbReference type="GO" id="GO:0005634">
    <property type="term" value="C:nucleus"/>
    <property type="evidence" value="ECO:0007669"/>
    <property type="project" value="UniProtKB-SubCell"/>
</dbReference>
<dbReference type="EMBL" id="JAHLQT010039062">
    <property type="protein sequence ID" value="KAG7156530.1"/>
    <property type="molecule type" value="Genomic_DNA"/>
</dbReference>
<feature type="region of interest" description="Disordered" evidence="6">
    <location>
        <begin position="207"/>
        <end position="228"/>
    </location>
</feature>
<evidence type="ECO:0000256" key="7">
    <source>
        <dbReference type="SAM" id="Phobius"/>
    </source>
</evidence>
<evidence type="ECO:0000259" key="8">
    <source>
        <dbReference type="Pfam" id="PF04218"/>
    </source>
</evidence>
<feature type="transmembrane region" description="Helical" evidence="7">
    <location>
        <begin position="948"/>
        <end position="964"/>
    </location>
</feature>
<dbReference type="GO" id="GO:0003677">
    <property type="term" value="F:DNA binding"/>
    <property type="evidence" value="ECO:0007669"/>
    <property type="project" value="InterPro"/>
</dbReference>
<dbReference type="InterPro" id="IPR009057">
    <property type="entry name" value="Homeodomain-like_sf"/>
</dbReference>
<dbReference type="GO" id="GO:0005886">
    <property type="term" value="C:plasma membrane"/>
    <property type="evidence" value="ECO:0007669"/>
    <property type="project" value="TreeGrafter"/>
</dbReference>
<feature type="region of interest" description="Disordered" evidence="6">
    <location>
        <begin position="1158"/>
        <end position="1199"/>
    </location>
</feature>
<dbReference type="SUPFAM" id="SSF46689">
    <property type="entry name" value="Homeodomain-like"/>
    <property type="match status" value="1"/>
</dbReference>
<feature type="region of interest" description="Disordered" evidence="6">
    <location>
        <begin position="494"/>
        <end position="522"/>
    </location>
</feature>
<dbReference type="PANTHER" id="PTHR43243:SF105">
    <property type="entry name" value="CATIONIC AMINO ACID TRANSPORTER C-TERMINAL DOMAIN-CONTAINING PROTEIN"/>
    <property type="match status" value="1"/>
</dbReference>
<feature type="compositionally biased region" description="Basic and acidic residues" evidence="6">
    <location>
        <begin position="1179"/>
        <end position="1196"/>
    </location>
</feature>
<dbReference type="InterPro" id="IPR002293">
    <property type="entry name" value="AA/rel_permease1"/>
</dbReference>
<feature type="transmembrane region" description="Helical" evidence="7">
    <location>
        <begin position="761"/>
        <end position="784"/>
    </location>
</feature>
<feature type="transmembrane region" description="Helical" evidence="7">
    <location>
        <begin position="547"/>
        <end position="565"/>
    </location>
</feature>
<feature type="compositionally biased region" description="Basic and acidic residues" evidence="6">
    <location>
        <begin position="213"/>
        <end position="228"/>
    </location>
</feature>
<keyword evidence="3 7" id="KW-0812">Transmembrane</keyword>
<evidence type="ECO:0000256" key="2">
    <source>
        <dbReference type="ARBA" id="ARBA00004141"/>
    </source>
</evidence>
<feature type="non-terminal residue" evidence="10">
    <location>
        <position position="1"/>
    </location>
</feature>
<feature type="transmembrane region" description="Helical" evidence="7">
    <location>
        <begin position="686"/>
        <end position="715"/>
    </location>
</feature>
<feature type="region of interest" description="Disordered" evidence="6">
    <location>
        <begin position="1067"/>
        <end position="1116"/>
    </location>
</feature>
<dbReference type="Pfam" id="PF13520">
    <property type="entry name" value="AA_permease_2"/>
    <property type="match status" value="2"/>
</dbReference>
<feature type="transmembrane region" description="Helical" evidence="7">
    <location>
        <begin position="121"/>
        <end position="142"/>
    </location>
</feature>
<feature type="region of interest" description="Disordered" evidence="6">
    <location>
        <begin position="1211"/>
        <end position="1323"/>
    </location>
</feature>
<feature type="transmembrane region" description="Helical" evidence="7">
    <location>
        <begin position="57"/>
        <end position="78"/>
    </location>
</feature>
<feature type="compositionally biased region" description="Basic and acidic residues" evidence="6">
    <location>
        <begin position="1075"/>
        <end position="1086"/>
    </location>
</feature>